<protein>
    <submittedName>
        <fullName evidence="1">Uncharacterized protein</fullName>
    </submittedName>
</protein>
<accession>A0A328TBP3</accession>
<organism evidence="1 2">
    <name type="scientific">Candidatus Erwinia dacicola</name>
    <dbReference type="NCBI Taxonomy" id="252393"/>
    <lineage>
        <taxon>Bacteria</taxon>
        <taxon>Pseudomonadati</taxon>
        <taxon>Pseudomonadota</taxon>
        <taxon>Gammaproteobacteria</taxon>
        <taxon>Enterobacterales</taxon>
        <taxon>Erwiniaceae</taxon>
        <taxon>Erwinia</taxon>
    </lineage>
</organism>
<dbReference type="AlphaFoldDB" id="A0A328TBP3"/>
<keyword evidence="2" id="KW-1185">Reference proteome</keyword>
<reference evidence="1" key="1">
    <citation type="submission" date="2018-04" db="EMBL/GenBank/DDBJ databases">
        <title>Genomes of the Obligate Erwinia dacicola and Facultative Enterobacter sp. OLF Endosymbionts of the Olive Fruit fly, Bactrocera oleae.</title>
        <authorList>
            <person name="Estes A.M."/>
            <person name="Hearn D.J."/>
            <person name="Agarwal S."/>
            <person name="Pierson E.A."/>
            <person name="Dunning-Hotopp J.C."/>
        </authorList>
    </citation>
    <scope>NUCLEOTIDE SEQUENCE [LARGE SCALE GENOMIC DNA]</scope>
    <source>
        <strain evidence="1">Oroville</strain>
    </source>
</reference>
<gene>
    <name evidence="1" type="ORF">ACZ87_03894</name>
</gene>
<evidence type="ECO:0000313" key="2">
    <source>
        <dbReference type="Proteomes" id="UP000244334"/>
    </source>
</evidence>
<sequence length="49" mass="5564">MASVYHRQIFATVPAIFEFNLTKSAFFTIKGNIFNGLNGFLYALCELPF</sequence>
<dbReference type="Proteomes" id="UP000244334">
    <property type="component" value="Unassembled WGS sequence"/>
</dbReference>
<name>A0A328TBP3_9GAMM</name>
<comment type="caution">
    <text evidence="1">The sequence shown here is derived from an EMBL/GenBank/DDBJ whole genome shotgun (WGS) entry which is preliminary data.</text>
</comment>
<proteinExistence type="predicted"/>
<dbReference type="EMBL" id="LJAM02000858">
    <property type="protein sequence ID" value="RAP68087.1"/>
    <property type="molecule type" value="Genomic_DNA"/>
</dbReference>
<evidence type="ECO:0000313" key="1">
    <source>
        <dbReference type="EMBL" id="RAP68087.1"/>
    </source>
</evidence>